<accession>C5BX50</accession>
<reference evidence="3 4" key="1">
    <citation type="journal article" date="2009" name="Stand. Genomic Sci.">
        <title>Complete genome sequence of Beutenbergia cavernae type strain (HKI 0122).</title>
        <authorList>
            <person name="Land M."/>
            <person name="Pukall R."/>
            <person name="Abt B."/>
            <person name="Goker M."/>
            <person name="Rohde M."/>
            <person name="Glavina Del Rio T."/>
            <person name="Tice H."/>
            <person name="Copeland A."/>
            <person name="Cheng J.F."/>
            <person name="Lucas S."/>
            <person name="Chen F."/>
            <person name="Nolan M."/>
            <person name="Bruce D."/>
            <person name="Goodwin L."/>
            <person name="Pitluck S."/>
            <person name="Ivanova N."/>
            <person name="Mavromatis K."/>
            <person name="Ovchinnikova G."/>
            <person name="Pati A."/>
            <person name="Chen A."/>
            <person name="Palaniappan K."/>
            <person name="Hauser L."/>
            <person name="Chang Y.J."/>
            <person name="Jefferies C.C."/>
            <person name="Saunders E."/>
            <person name="Brettin T."/>
            <person name="Detter J.C."/>
            <person name="Han C."/>
            <person name="Chain P."/>
            <person name="Bristow J."/>
            <person name="Eisen J.A."/>
            <person name="Markowitz V."/>
            <person name="Hugenholtz P."/>
            <person name="Kyrpides N.C."/>
            <person name="Klenk H.P."/>
            <person name="Lapidus A."/>
        </authorList>
    </citation>
    <scope>NUCLEOTIDE SEQUENCE [LARGE SCALE GENOMIC DNA]</scope>
    <source>
        <strain evidence="4">ATCC BAA-8 / DSM 12333 / NBRC 16432</strain>
    </source>
</reference>
<feature type="transmembrane region" description="Helical" evidence="2">
    <location>
        <begin position="250"/>
        <end position="268"/>
    </location>
</feature>
<sequence>MLARARGASRAAGRRRVGSLSRVSVPPPVPPPPGQPHERDVPTPPRGTPRPGAPGHPQPAGRPVAGPPPPAGSPVPGPPPPAGSPVPGPPPPAGVPVPLPPPPGVTASGPGVPGHGAPPPQTPRPTPEEDAPASPGSPPPAGAADQAPVPEGAGQILRDGLDVLRDAGRLLARHWAPLVALAALAVIGRHLVLNLAVLTAPVNNVLGLLVFSLVPLVWLIAVVGMLLVLRRPDRGSTDDDGARRRVRRTTGLVLASLGSVMVPFLLVYEYTGSLSDDRGRYFLTSLQTQMGNAFDENLELDPTFDATADIPDPTSLVVLGTIAAALLVRFVGGRILRSRDPEDDGGGWTWLRLVIGYSEVVWMVLGAVAIVEVTRNAQGWWRERSAAVELAAWWEGVVADLPHLGAFADAAFAVAAAAVGGAIVGVGVPLAWLTIGTIVYGVRAERVVDDPTALARGRLGRLTARVTDRVGAERIRRAWASMLHPESRFGGLTGGLGLVLAAGWLPALLFCAAFLLAQQADYVIWWLAGVALPTAVRTDWIALYPAIAAVAVVVSQVLSIALLASAADALLRRFGARSALRLPERMPSAAPTAAEAPAPHYASTSNAQ</sequence>
<feature type="region of interest" description="Disordered" evidence="1">
    <location>
        <begin position="1"/>
        <end position="153"/>
    </location>
</feature>
<dbReference type="KEGG" id="bcv:Bcav_0462"/>
<protein>
    <submittedName>
        <fullName evidence="3">Uncharacterized protein</fullName>
    </submittedName>
</protein>
<dbReference type="PANTHER" id="PTHR45725:SF1">
    <property type="entry name" value="DISHEVELLED ASSOCIATED ACTIVATOR OF MORPHOGENESIS, ISOFORM D"/>
    <property type="match status" value="1"/>
</dbReference>
<dbReference type="PANTHER" id="PTHR45725">
    <property type="entry name" value="FORMIN HOMOLOGY 2 FAMILY MEMBER"/>
    <property type="match status" value="1"/>
</dbReference>
<feature type="compositionally biased region" description="Pro residues" evidence="1">
    <location>
        <begin position="25"/>
        <end position="35"/>
    </location>
</feature>
<dbReference type="AlphaFoldDB" id="C5BX50"/>
<dbReference type="InterPro" id="IPR051425">
    <property type="entry name" value="Formin_Homology"/>
</dbReference>
<gene>
    <name evidence="3" type="ordered locus">Bcav_0462</name>
</gene>
<feature type="transmembrane region" description="Helical" evidence="2">
    <location>
        <begin position="492"/>
        <end position="517"/>
    </location>
</feature>
<evidence type="ECO:0000313" key="3">
    <source>
        <dbReference type="EMBL" id="ACQ78725.1"/>
    </source>
</evidence>
<organism evidence="3 4">
    <name type="scientific">Beutenbergia cavernae (strain ATCC BAA-8 / DSM 12333 / CCUG 43141 / JCM 11478 / NBRC 16432 / NCIMB 13614 / HKI 0122)</name>
    <dbReference type="NCBI Taxonomy" id="471853"/>
    <lineage>
        <taxon>Bacteria</taxon>
        <taxon>Bacillati</taxon>
        <taxon>Actinomycetota</taxon>
        <taxon>Actinomycetes</taxon>
        <taxon>Micrococcales</taxon>
        <taxon>Beutenbergiaceae</taxon>
        <taxon>Beutenbergia</taxon>
    </lineage>
</organism>
<keyword evidence="4" id="KW-1185">Reference proteome</keyword>
<feature type="compositionally biased region" description="Pro residues" evidence="1">
    <location>
        <begin position="42"/>
        <end position="57"/>
    </location>
</feature>
<dbReference type="HOGENOM" id="CLU_448828_0_0_11"/>
<proteinExistence type="predicted"/>
<feature type="transmembrane region" description="Helical" evidence="2">
    <location>
        <begin position="205"/>
        <end position="229"/>
    </location>
</feature>
<keyword evidence="2" id="KW-0472">Membrane</keyword>
<feature type="transmembrane region" description="Helical" evidence="2">
    <location>
        <begin position="348"/>
        <end position="371"/>
    </location>
</feature>
<feature type="transmembrane region" description="Helical" evidence="2">
    <location>
        <begin position="410"/>
        <end position="433"/>
    </location>
</feature>
<keyword evidence="2" id="KW-0812">Transmembrane</keyword>
<feature type="compositionally biased region" description="Pro residues" evidence="1">
    <location>
        <begin position="65"/>
        <end position="104"/>
    </location>
</feature>
<feature type="compositionally biased region" description="Low complexity" evidence="1">
    <location>
        <begin position="1"/>
        <end position="11"/>
    </location>
</feature>
<evidence type="ECO:0000313" key="4">
    <source>
        <dbReference type="Proteomes" id="UP000007962"/>
    </source>
</evidence>
<dbReference type="eggNOG" id="COG3266">
    <property type="taxonomic scope" value="Bacteria"/>
</dbReference>
<feature type="transmembrane region" description="Helical" evidence="2">
    <location>
        <begin position="542"/>
        <end position="571"/>
    </location>
</feature>
<feature type="compositionally biased region" description="Pro residues" evidence="1">
    <location>
        <begin position="116"/>
        <end position="125"/>
    </location>
</feature>
<evidence type="ECO:0000256" key="2">
    <source>
        <dbReference type="SAM" id="Phobius"/>
    </source>
</evidence>
<dbReference type="PRINTS" id="PR01217">
    <property type="entry name" value="PRICHEXTENSN"/>
</dbReference>
<keyword evidence="2" id="KW-1133">Transmembrane helix</keyword>
<evidence type="ECO:0000256" key="1">
    <source>
        <dbReference type="SAM" id="MobiDB-lite"/>
    </source>
</evidence>
<feature type="transmembrane region" description="Helical" evidence="2">
    <location>
        <begin position="175"/>
        <end position="193"/>
    </location>
</feature>
<feature type="transmembrane region" description="Helical" evidence="2">
    <location>
        <begin position="316"/>
        <end position="336"/>
    </location>
</feature>
<dbReference type="Proteomes" id="UP000007962">
    <property type="component" value="Chromosome"/>
</dbReference>
<dbReference type="EMBL" id="CP001618">
    <property type="protein sequence ID" value="ACQ78725.1"/>
    <property type="molecule type" value="Genomic_DNA"/>
</dbReference>
<name>C5BX50_BEUC1</name>